<feature type="transmembrane region" description="Helical" evidence="1">
    <location>
        <begin position="51"/>
        <end position="75"/>
    </location>
</feature>
<dbReference type="OrthoDB" id="1734391at2"/>
<feature type="transmembrane region" description="Helical" evidence="1">
    <location>
        <begin position="81"/>
        <end position="100"/>
    </location>
</feature>
<feature type="transmembrane region" description="Helical" evidence="1">
    <location>
        <begin position="6"/>
        <end position="30"/>
    </location>
</feature>
<keyword evidence="1" id="KW-1133">Transmembrane helix</keyword>
<evidence type="ECO:0000313" key="2">
    <source>
        <dbReference type="EMBL" id="QCT06140.1"/>
    </source>
</evidence>
<feature type="transmembrane region" description="Helical" evidence="1">
    <location>
        <begin position="112"/>
        <end position="131"/>
    </location>
</feature>
<dbReference type="Proteomes" id="UP000301475">
    <property type="component" value="Chromosome"/>
</dbReference>
<keyword evidence="3" id="KW-1185">Reference proteome</keyword>
<keyword evidence="1" id="KW-0472">Membrane</keyword>
<evidence type="ECO:0000256" key="1">
    <source>
        <dbReference type="SAM" id="Phobius"/>
    </source>
</evidence>
<gene>
    <name evidence="2" type="ORF">E5Z56_01585</name>
</gene>
<dbReference type="RefSeq" id="WP_138156232.1">
    <property type="nucleotide sequence ID" value="NZ_CP039381.1"/>
</dbReference>
<reference evidence="2 3" key="1">
    <citation type="submission" date="2019-04" db="EMBL/GenBank/DDBJ databases">
        <authorList>
            <person name="Embree M."/>
            <person name="Gaffney J.R."/>
        </authorList>
    </citation>
    <scope>NUCLEOTIDE SEQUENCE [LARGE SCALE GENOMIC DNA]</scope>
    <source>
        <strain evidence="2 3">JE7A12</strain>
    </source>
</reference>
<organism evidence="2 3">
    <name type="scientific">Ruminococcus bovis</name>
    <dbReference type="NCBI Taxonomy" id="2564099"/>
    <lineage>
        <taxon>Bacteria</taxon>
        <taxon>Bacillati</taxon>
        <taxon>Bacillota</taxon>
        <taxon>Clostridia</taxon>
        <taxon>Eubacteriales</taxon>
        <taxon>Oscillospiraceae</taxon>
        <taxon>Ruminococcus</taxon>
    </lineage>
</organism>
<name>A0A4P8XW08_9FIRM</name>
<protein>
    <recommendedName>
        <fullName evidence="4">DUF2178 domain-containing protein</fullName>
    </recommendedName>
</protein>
<dbReference type="KEGG" id="ruj:E5Z56_01585"/>
<evidence type="ECO:0008006" key="4">
    <source>
        <dbReference type="Google" id="ProtNLM"/>
    </source>
</evidence>
<keyword evidence="1" id="KW-0812">Transmembrane</keyword>
<accession>A0A4P8XW08</accession>
<sequence length="177" mass="19810">MINTEKLFYALGIVAGFVVVFLVCLFAHLYRKKKGKPTNDYDERQKAIQGVAYKYSFFTVIAYYVANGLFCNFFGNWLDTMSMNFVGICLGVAVFVIYAIVKDAYVSLSGNLSKYVIIFLAVSVINLVCYFGNTVSGDGDEAFIMNLVCGITFLIVSVIAIMKIIIDKKVEKKEIEE</sequence>
<dbReference type="AlphaFoldDB" id="A0A4P8XW08"/>
<evidence type="ECO:0000313" key="3">
    <source>
        <dbReference type="Proteomes" id="UP000301475"/>
    </source>
</evidence>
<proteinExistence type="predicted"/>
<dbReference type="EMBL" id="CP039381">
    <property type="protein sequence ID" value="QCT06140.1"/>
    <property type="molecule type" value="Genomic_DNA"/>
</dbReference>
<feature type="transmembrane region" description="Helical" evidence="1">
    <location>
        <begin position="143"/>
        <end position="166"/>
    </location>
</feature>